<dbReference type="EMBL" id="LNXV01000004">
    <property type="protein sequence ID" value="KTC86779.1"/>
    <property type="molecule type" value="Genomic_DNA"/>
</dbReference>
<evidence type="ECO:0000259" key="14">
    <source>
        <dbReference type="PROSITE" id="PS50926"/>
    </source>
</evidence>
<keyword evidence="6 11" id="KW-0479">Metal-binding</keyword>
<evidence type="ECO:0000256" key="11">
    <source>
        <dbReference type="HAMAP-Rule" id="MF_01010"/>
    </source>
</evidence>
<dbReference type="AlphaFoldDB" id="A0A0W0STR3"/>
<comment type="catalytic activity">
    <reaction evidence="9 11">
        <text>uridine(1939) in 23S rRNA + S-adenosyl-L-methionine = 5-methyluridine(1939) in 23S rRNA + S-adenosyl-L-homocysteine + H(+)</text>
        <dbReference type="Rhea" id="RHEA:42908"/>
        <dbReference type="Rhea" id="RHEA-COMP:10278"/>
        <dbReference type="Rhea" id="RHEA-COMP:10279"/>
        <dbReference type="ChEBI" id="CHEBI:15378"/>
        <dbReference type="ChEBI" id="CHEBI:57856"/>
        <dbReference type="ChEBI" id="CHEBI:59789"/>
        <dbReference type="ChEBI" id="CHEBI:65315"/>
        <dbReference type="ChEBI" id="CHEBI:74447"/>
        <dbReference type="EC" id="2.1.1.190"/>
    </reaction>
</comment>
<keyword evidence="2 11" id="KW-0698">rRNA processing</keyword>
<evidence type="ECO:0000256" key="9">
    <source>
        <dbReference type="ARBA" id="ARBA00052756"/>
    </source>
</evidence>
<dbReference type="NCBIfam" id="NF009639">
    <property type="entry name" value="PRK13168.1"/>
    <property type="match status" value="1"/>
</dbReference>
<feature type="domain" description="TRAM" evidence="14">
    <location>
        <begin position="6"/>
        <end position="64"/>
    </location>
</feature>
<dbReference type="SUPFAM" id="SSF50249">
    <property type="entry name" value="Nucleic acid-binding proteins"/>
    <property type="match status" value="1"/>
</dbReference>
<keyword evidence="8 11" id="KW-0411">Iron-sulfur</keyword>
<dbReference type="NCBIfam" id="TIGR00479">
    <property type="entry name" value="rumA"/>
    <property type="match status" value="1"/>
</dbReference>
<feature type="binding site" evidence="11">
    <location>
        <position position="310"/>
    </location>
    <ligand>
        <name>S-adenosyl-L-methionine</name>
        <dbReference type="ChEBI" id="CHEBI:59789"/>
    </ligand>
</feature>
<dbReference type="PATRIC" id="fig|29422.6.peg.753"/>
<dbReference type="GO" id="GO:0051539">
    <property type="term" value="F:4 iron, 4 sulfur cluster binding"/>
    <property type="evidence" value="ECO:0007669"/>
    <property type="project" value="UniProtKB-KW"/>
</dbReference>
<evidence type="ECO:0000313" key="16">
    <source>
        <dbReference type="Proteomes" id="UP000054742"/>
    </source>
</evidence>
<dbReference type="InterPro" id="IPR002792">
    <property type="entry name" value="TRAM_dom"/>
</dbReference>
<dbReference type="GO" id="GO:0070041">
    <property type="term" value="F:rRNA (uridine-C5-)-methyltransferase activity"/>
    <property type="evidence" value="ECO:0007669"/>
    <property type="project" value="UniProtKB-UniRule"/>
</dbReference>
<evidence type="ECO:0000256" key="10">
    <source>
        <dbReference type="ARBA" id="ARBA00059995"/>
    </source>
</evidence>
<keyword evidence="5 11" id="KW-0949">S-adenosyl-L-methionine</keyword>
<evidence type="ECO:0000256" key="4">
    <source>
        <dbReference type="ARBA" id="ARBA00022679"/>
    </source>
</evidence>
<dbReference type="EC" id="2.1.1.190" evidence="11"/>
<evidence type="ECO:0000256" key="2">
    <source>
        <dbReference type="ARBA" id="ARBA00022552"/>
    </source>
</evidence>
<keyword evidence="16" id="KW-1185">Reference proteome</keyword>
<sequence length="445" mass="50052">MSRRRQKLPTETKIAEVEKFSHDGRGIARLNGKTTFIQGALPSERVSFQYTRVKSDFDEGKVVSILSSSSSRVEPRCPHYTLCGGCSLQHLDEKTQIHEKQALLLDLLQRVGHCEPQRILSPLTSGSWHYRNKARLSVRYVEKKQGSLVGFREKNNPRFITEINECSVLNVRIDKEITNLRLLIDSFTDPRVIAQIEVAAGDHDIALIFRNLDPLTTADEEKLREFGRRTNFRLFLQPGGSDTVKLFYPEDSSDYLIYTLPQENIKFQFHPTDFTQVNSGLNQLMVSLALELMELTSDDTVLDLFCGLGNFSLPLAKHCAKVIGVEGSDAMVTRAQMNAQLNHLTNTSFFCADLEKIDVAAKLGSHRITKILLDPPRLGALEIVKQIDSLNPERIVYVSCNPATLARDANILVNHKGYQLDAAGVMDMFPHTAHVESIALFVKDK</sequence>
<keyword evidence="1 11" id="KW-0004">4Fe-4S</keyword>
<evidence type="ECO:0000256" key="3">
    <source>
        <dbReference type="ARBA" id="ARBA00022603"/>
    </source>
</evidence>
<comment type="caution">
    <text evidence="15">The sequence shown here is derived from an EMBL/GenBank/DDBJ whole genome shotgun (WGS) entry which is preliminary data.</text>
</comment>
<feature type="binding site" evidence="11">
    <location>
        <position position="83"/>
    </location>
    <ligand>
        <name>[4Fe-4S] cluster</name>
        <dbReference type="ChEBI" id="CHEBI:49883"/>
    </ligand>
</feature>
<feature type="binding site" evidence="11">
    <location>
        <position position="166"/>
    </location>
    <ligand>
        <name>[4Fe-4S] cluster</name>
        <dbReference type="ChEBI" id="CHEBI:49883"/>
    </ligand>
</feature>
<dbReference type="PROSITE" id="PS51687">
    <property type="entry name" value="SAM_MT_RNA_M5U"/>
    <property type="match status" value="1"/>
</dbReference>
<evidence type="ECO:0000256" key="5">
    <source>
        <dbReference type="ARBA" id="ARBA00022691"/>
    </source>
</evidence>
<evidence type="ECO:0000256" key="13">
    <source>
        <dbReference type="PROSITE-ProRule" id="PRU10015"/>
    </source>
</evidence>
<evidence type="ECO:0000256" key="6">
    <source>
        <dbReference type="ARBA" id="ARBA00022723"/>
    </source>
</evidence>
<dbReference type="FunFam" id="3.40.50.150:FF:000009">
    <property type="entry name" value="23S rRNA (Uracil(1939)-C(5))-methyltransferase RlmD"/>
    <property type="match status" value="1"/>
</dbReference>
<reference evidence="15 16" key="1">
    <citation type="submission" date="2015-11" db="EMBL/GenBank/DDBJ databases">
        <title>Genomic analysis of 38 Legionella species identifies large and diverse effector repertoires.</title>
        <authorList>
            <person name="Burstein D."/>
            <person name="Amaro F."/>
            <person name="Zusman T."/>
            <person name="Lifshitz Z."/>
            <person name="Cohen O."/>
            <person name="Gilbert J.A."/>
            <person name="Pupko T."/>
            <person name="Shuman H.A."/>
            <person name="Segal G."/>
        </authorList>
    </citation>
    <scope>NUCLEOTIDE SEQUENCE [LARGE SCALE GENOMIC DNA]</scope>
    <source>
        <strain evidence="15 16">ATCC 43878</strain>
    </source>
</reference>
<dbReference type="Gene3D" id="2.40.50.1070">
    <property type="match status" value="1"/>
</dbReference>
<dbReference type="GO" id="GO:0003723">
    <property type="term" value="F:RNA binding"/>
    <property type="evidence" value="ECO:0007669"/>
    <property type="project" value="InterPro"/>
</dbReference>
<feature type="active site" evidence="13">
    <location>
        <position position="400"/>
    </location>
</feature>
<feature type="binding site" evidence="11 12">
    <location>
        <position position="276"/>
    </location>
    <ligand>
        <name>S-adenosyl-L-methionine</name>
        <dbReference type="ChEBI" id="CHEBI:59789"/>
    </ligand>
</feature>
<dbReference type="HAMAP" id="MF_01010">
    <property type="entry name" value="23SrRNA_methyltr_RlmD"/>
    <property type="match status" value="1"/>
</dbReference>
<dbReference type="PANTHER" id="PTHR11061">
    <property type="entry name" value="RNA M5U METHYLTRANSFERASE"/>
    <property type="match status" value="1"/>
</dbReference>
<dbReference type="Gene3D" id="2.40.50.140">
    <property type="entry name" value="Nucleic acid-binding proteins"/>
    <property type="match status" value="1"/>
</dbReference>
<dbReference type="InterPro" id="IPR001566">
    <property type="entry name" value="23S_rRNA_MeTrfase_RlmD"/>
</dbReference>
<name>A0A0W0STR3_9GAMM</name>
<keyword evidence="4 11" id="KW-0808">Transferase</keyword>
<feature type="binding site" evidence="11">
    <location>
        <position position="353"/>
    </location>
    <ligand>
        <name>S-adenosyl-L-methionine</name>
        <dbReference type="ChEBI" id="CHEBI:59789"/>
    </ligand>
</feature>
<dbReference type="InterPro" id="IPR012340">
    <property type="entry name" value="NA-bd_OB-fold"/>
</dbReference>
<dbReference type="PROSITE" id="PS50926">
    <property type="entry name" value="TRAM"/>
    <property type="match status" value="1"/>
</dbReference>
<dbReference type="Gene3D" id="3.40.50.150">
    <property type="entry name" value="Vaccinia Virus protein VP39"/>
    <property type="match status" value="1"/>
</dbReference>
<evidence type="ECO:0000313" key="15">
    <source>
        <dbReference type="EMBL" id="KTC86779.1"/>
    </source>
</evidence>
<feature type="active site" description="Nucleophile" evidence="11 12">
    <location>
        <position position="400"/>
    </location>
</feature>
<evidence type="ECO:0000256" key="12">
    <source>
        <dbReference type="PROSITE-ProRule" id="PRU01024"/>
    </source>
</evidence>
<evidence type="ECO:0000256" key="8">
    <source>
        <dbReference type="ARBA" id="ARBA00023014"/>
    </source>
</evidence>
<dbReference type="RefSeq" id="WP_058440799.1">
    <property type="nucleotide sequence ID" value="NZ_CAAAHU010000007.1"/>
</dbReference>
<dbReference type="FunFam" id="2.40.50.140:FF:000097">
    <property type="entry name" value="23S rRNA (uracil(1939)-C(5))-methyltransferase RlmD"/>
    <property type="match status" value="1"/>
</dbReference>
<comment type="similarity">
    <text evidence="11">Belongs to the class I-like SAM-binding methyltransferase superfamily. RNA M5U methyltransferase family. RlmD subfamily.</text>
</comment>
<keyword evidence="3 11" id="KW-0489">Methyltransferase</keyword>
<feature type="binding site" evidence="11 12">
    <location>
        <position position="305"/>
    </location>
    <ligand>
        <name>S-adenosyl-L-methionine</name>
        <dbReference type="ChEBI" id="CHEBI:59789"/>
    </ligand>
</feature>
<organism evidence="15 16">
    <name type="scientific">Legionella brunensis</name>
    <dbReference type="NCBI Taxonomy" id="29422"/>
    <lineage>
        <taxon>Bacteria</taxon>
        <taxon>Pseudomonadati</taxon>
        <taxon>Pseudomonadota</taxon>
        <taxon>Gammaproteobacteria</taxon>
        <taxon>Legionellales</taxon>
        <taxon>Legionellaceae</taxon>
        <taxon>Legionella</taxon>
    </lineage>
</organism>
<dbReference type="GO" id="GO:0005506">
    <property type="term" value="F:iron ion binding"/>
    <property type="evidence" value="ECO:0007669"/>
    <property type="project" value="UniProtKB-UniRule"/>
</dbReference>
<evidence type="ECO:0000256" key="7">
    <source>
        <dbReference type="ARBA" id="ARBA00023004"/>
    </source>
</evidence>
<dbReference type="GO" id="GO:0070475">
    <property type="term" value="P:rRNA base methylation"/>
    <property type="evidence" value="ECO:0007669"/>
    <property type="project" value="TreeGrafter"/>
</dbReference>
<protein>
    <recommendedName>
        <fullName evidence="11">23S rRNA (uracil(1939)-C(5))-methyltransferase RlmD</fullName>
        <ecNumber evidence="11">2.1.1.190</ecNumber>
    </recommendedName>
    <alternativeName>
        <fullName evidence="11">23S rRNA(m5U1939)-methyltransferase</fullName>
    </alternativeName>
</protein>
<dbReference type="InterPro" id="IPR030391">
    <property type="entry name" value="MeTrfase_TrmA_CS"/>
</dbReference>
<dbReference type="STRING" id="29422.Lbru_0720"/>
<dbReference type="PROSITE" id="PS01230">
    <property type="entry name" value="TRMA_1"/>
    <property type="match status" value="1"/>
</dbReference>
<comment type="function">
    <text evidence="10 11">Catalyzes the formation of 5-methyl-uridine at position 1939 (m5U1939) in 23S rRNA.</text>
</comment>
<feature type="binding site" evidence="11 12">
    <location>
        <position position="326"/>
    </location>
    <ligand>
        <name>S-adenosyl-L-methionine</name>
        <dbReference type="ChEBI" id="CHEBI:59789"/>
    </ligand>
</feature>
<feature type="binding site" evidence="11 12">
    <location>
        <position position="374"/>
    </location>
    <ligand>
        <name>S-adenosyl-L-methionine</name>
        <dbReference type="ChEBI" id="CHEBI:59789"/>
    </ligand>
</feature>
<dbReference type="InterPro" id="IPR029063">
    <property type="entry name" value="SAM-dependent_MTases_sf"/>
</dbReference>
<proteinExistence type="inferred from homology"/>
<gene>
    <name evidence="15" type="primary">rumA</name>
    <name evidence="11" type="synonym">rlmD</name>
    <name evidence="15" type="ORF">Lbru_0720</name>
</gene>
<feature type="binding site" evidence="11">
    <location>
        <position position="86"/>
    </location>
    <ligand>
        <name>[4Fe-4S] cluster</name>
        <dbReference type="ChEBI" id="CHEBI:49883"/>
    </ligand>
</feature>
<dbReference type="Pfam" id="PF01938">
    <property type="entry name" value="TRAM"/>
    <property type="match status" value="1"/>
</dbReference>
<keyword evidence="7 11" id="KW-0408">Iron</keyword>
<dbReference type="InterPro" id="IPR010280">
    <property type="entry name" value="U5_MeTrfase_fam"/>
</dbReference>
<evidence type="ECO:0000256" key="1">
    <source>
        <dbReference type="ARBA" id="ARBA00022485"/>
    </source>
</evidence>
<dbReference type="Proteomes" id="UP000054742">
    <property type="component" value="Unassembled WGS sequence"/>
</dbReference>
<dbReference type="Pfam" id="PF05958">
    <property type="entry name" value="tRNA_U5-meth_tr"/>
    <property type="match status" value="1"/>
</dbReference>
<accession>A0A0W0STR3</accession>
<dbReference type="OrthoDB" id="9804590at2"/>
<dbReference type="InterPro" id="IPR030390">
    <property type="entry name" value="MeTrfase_TrmA_AS"/>
</dbReference>
<dbReference type="PANTHER" id="PTHR11061:SF49">
    <property type="entry name" value="23S RRNA (URACIL(1939)-C(5))-METHYLTRANSFERASE RLMD"/>
    <property type="match status" value="1"/>
</dbReference>
<dbReference type="SUPFAM" id="SSF53335">
    <property type="entry name" value="S-adenosyl-L-methionine-dependent methyltransferases"/>
    <property type="match status" value="1"/>
</dbReference>
<feature type="binding site" evidence="11">
    <location>
        <position position="77"/>
    </location>
    <ligand>
        <name>[4Fe-4S] cluster</name>
        <dbReference type="ChEBI" id="CHEBI:49883"/>
    </ligand>
</feature>
<dbReference type="PROSITE" id="PS01231">
    <property type="entry name" value="TRMA_2"/>
    <property type="match status" value="1"/>
</dbReference>
<dbReference type="CDD" id="cd02440">
    <property type="entry name" value="AdoMet_MTases"/>
    <property type="match status" value="1"/>
</dbReference>